<evidence type="ECO:0000313" key="1">
    <source>
        <dbReference type="EMBL" id="PWU23561.1"/>
    </source>
</evidence>
<gene>
    <name evidence="1" type="ORF">C5B42_02490</name>
</gene>
<organism evidence="1 2">
    <name type="scientific">Candidatus Cerribacteria bacterium 'Amazon FNV 2010 28 9'</name>
    <dbReference type="NCBI Taxonomy" id="2081795"/>
    <lineage>
        <taxon>Bacteria</taxon>
        <taxon>Candidatus Cerribacteria</taxon>
    </lineage>
</organism>
<dbReference type="InterPro" id="IPR023214">
    <property type="entry name" value="HAD_sf"/>
</dbReference>
<evidence type="ECO:0000313" key="2">
    <source>
        <dbReference type="Proteomes" id="UP000246104"/>
    </source>
</evidence>
<dbReference type="Gene3D" id="3.40.50.1000">
    <property type="entry name" value="HAD superfamily/HAD-like"/>
    <property type="match status" value="1"/>
</dbReference>
<dbReference type="InterPro" id="IPR023198">
    <property type="entry name" value="PGP-like_dom2"/>
</dbReference>
<dbReference type="GO" id="GO:0005829">
    <property type="term" value="C:cytosol"/>
    <property type="evidence" value="ECO:0007669"/>
    <property type="project" value="TreeGrafter"/>
</dbReference>
<dbReference type="GO" id="GO:0006281">
    <property type="term" value="P:DNA repair"/>
    <property type="evidence" value="ECO:0007669"/>
    <property type="project" value="TreeGrafter"/>
</dbReference>
<reference evidence="1 2" key="1">
    <citation type="submission" date="2018-02" db="EMBL/GenBank/DDBJ databases">
        <title>Genomic Reconstructions from Amazon Rainforest and Pasture Soil Reveal Novel Insights into the Physiology of Candidate Phyla in Tropical Sites.</title>
        <authorList>
            <person name="Kroeger M.E."/>
            <person name="Delmont T."/>
            <person name="Eren A.M."/>
            <person name="Guo J."/>
            <person name="Meyer K.M."/>
            <person name="Khan K."/>
            <person name="Rodrigues J.L.M."/>
            <person name="Bohannan B.J.M."/>
            <person name="Tringe S."/>
            <person name="Borges C.D."/>
            <person name="Tiedje J."/>
            <person name="Tsai S.M."/>
            <person name="Nusslein K."/>
        </authorList>
    </citation>
    <scope>NUCLEOTIDE SEQUENCE [LARGE SCALE GENOMIC DNA]</scope>
    <source>
        <strain evidence="1">Amazon FNV 2010 28 9</strain>
    </source>
</reference>
<comment type="caution">
    <text evidence="1">The sequence shown here is derived from an EMBL/GenBank/DDBJ whole genome shotgun (WGS) entry which is preliminary data.</text>
</comment>
<dbReference type="GO" id="GO:0008967">
    <property type="term" value="F:phosphoglycolate phosphatase activity"/>
    <property type="evidence" value="ECO:0007669"/>
    <property type="project" value="TreeGrafter"/>
</dbReference>
<dbReference type="SUPFAM" id="SSF56784">
    <property type="entry name" value="HAD-like"/>
    <property type="match status" value="1"/>
</dbReference>
<dbReference type="PANTHER" id="PTHR43434:SF13">
    <property type="entry name" value="PHOSPHOGLYCOLATE PHOSPHATASE"/>
    <property type="match status" value="1"/>
</dbReference>
<dbReference type="Gene3D" id="1.10.150.240">
    <property type="entry name" value="Putative phosphatase, domain 2"/>
    <property type="match status" value="1"/>
</dbReference>
<dbReference type="InterPro" id="IPR041492">
    <property type="entry name" value="HAD_2"/>
</dbReference>
<dbReference type="Pfam" id="PF13419">
    <property type="entry name" value="HAD_2"/>
    <property type="match status" value="1"/>
</dbReference>
<dbReference type="InterPro" id="IPR006439">
    <property type="entry name" value="HAD-SF_hydro_IA"/>
</dbReference>
<name>A0A317JQ32_9BACT</name>
<dbReference type="EMBL" id="PSRQ01000030">
    <property type="protein sequence ID" value="PWU23561.1"/>
    <property type="molecule type" value="Genomic_DNA"/>
</dbReference>
<dbReference type="NCBIfam" id="TIGR01549">
    <property type="entry name" value="HAD-SF-IA-v1"/>
    <property type="match status" value="1"/>
</dbReference>
<sequence>MKEGFDKRLTMFTHIFFDFDGTIADTLPLSAHLYNEIAPQFGGRLIREEDVEVLRTKNLHELIRLSKIPLIQIPKVVYFMQQKTSASMNTVLPFAGIEEVLKELKKKGKIVGIVTTNSEANVRTFLRTRNLEKYIDFVHAEKALFGKGNMLRHVLKENNASSSQAVYIGDEVRDGEAANKAHISFIAVTWGLNAREAFTKIEPLKIVDSPKRLLQLLTPNP</sequence>
<dbReference type="Proteomes" id="UP000246104">
    <property type="component" value="Unassembled WGS sequence"/>
</dbReference>
<accession>A0A317JQ32</accession>
<dbReference type="SFLD" id="SFLDS00003">
    <property type="entry name" value="Haloacid_Dehalogenase"/>
    <property type="match status" value="1"/>
</dbReference>
<dbReference type="InterPro" id="IPR050155">
    <property type="entry name" value="HAD-like_hydrolase_sf"/>
</dbReference>
<dbReference type="InterPro" id="IPR036412">
    <property type="entry name" value="HAD-like_sf"/>
</dbReference>
<protein>
    <submittedName>
        <fullName evidence="1">Carotenoid oxygenase</fullName>
    </submittedName>
</protein>
<proteinExistence type="predicted"/>
<dbReference type="SFLD" id="SFLDG01129">
    <property type="entry name" value="C1.5:_HAD__Beta-PGM__Phosphata"/>
    <property type="match status" value="1"/>
</dbReference>
<dbReference type="PANTHER" id="PTHR43434">
    <property type="entry name" value="PHOSPHOGLYCOLATE PHOSPHATASE"/>
    <property type="match status" value="1"/>
</dbReference>
<dbReference type="AlphaFoldDB" id="A0A317JQ32"/>